<evidence type="ECO:0000313" key="3">
    <source>
        <dbReference type="EMBL" id="TVO53277.1"/>
    </source>
</evidence>
<sequence length="718" mass="78461">MGLVRPMTAPLYSPQWHEIAALCPALRSTVHARRLLSRGTRWQLLTAPDSRQQLRLNATAWRFIGLLDGHHTVDALWHRLHDTLGDDAPSQPEVLDLLAQLSAAGFLRADVQPDLLTQFDHARQQARKQRLAALSPLAIRVRLFDPSRLLDRFQALGQRIFCLPVLLAWLAVILITALNAGAEGTRLGTAIGEGLQSPRFALIAWGVYPLMKALHELAHGLAVRHWGGTVHTAGFTLLVLMPVPYLDASAANGFARGQRVIVSAAGIMTELLIAALAFWVWWAVAPGLIQDIALTAFFIGAVSSLLFNGNPLLRFDGYYVLSDALDLPNLASRSRRWWHHRIGQHLLGLQRPPMTVAVGEARWLAAYAPAAWLFQLLISYQIAQWIAGFSSVLGVILGLFMVATLVITPSYRAIQGWIGREPGPTRRRTQSRIGVVFIVALTLLTLVPAPSSTRVAGVLALPEQAQLHTDTDGFVTEVLARDGDTVTAGQLIARLDDPELAATESALVQQLVGLQTRRYGSLLSNPREAGNVSTQIVTVEQDLADVRQRIAALSLRAGVDGRLALPQQNDLPGTYLPRGHSLGHVVSDSGLKIRAVVADDQIAYIRQATQAVSVRFADATGAPIPAYATRFTEGASHRLPSAALSDHFGGPLATRADDPDRLHTIAPIFEIELALDRQTTGHVGERVWVRFAHPDEPLASQWLRRGRQVLLQFINQAP</sequence>
<keyword evidence="4" id="KW-1185">Reference proteome</keyword>
<keyword evidence="2" id="KW-1133">Transmembrane helix</keyword>
<dbReference type="PANTHER" id="PTHR30097">
    <property type="entry name" value="CATION EFFLUX SYSTEM PROTEIN CUSB"/>
    <property type="match status" value="1"/>
</dbReference>
<dbReference type="InterPro" id="IPR041881">
    <property type="entry name" value="PqqD_sf"/>
</dbReference>
<dbReference type="OrthoDB" id="9759690at2"/>
<dbReference type="Proteomes" id="UP000319502">
    <property type="component" value="Unassembled WGS sequence"/>
</dbReference>
<protein>
    <submittedName>
        <fullName evidence="3">Biotin/lipoyl-binding protein</fullName>
    </submittedName>
</protein>
<feature type="transmembrane region" description="Helical" evidence="2">
    <location>
        <begin position="288"/>
        <end position="307"/>
    </location>
</feature>
<dbReference type="GO" id="GO:0015679">
    <property type="term" value="P:plasma membrane copper ion transport"/>
    <property type="evidence" value="ECO:0007669"/>
    <property type="project" value="TreeGrafter"/>
</dbReference>
<feature type="transmembrane region" description="Helical" evidence="2">
    <location>
        <begin position="160"/>
        <end position="178"/>
    </location>
</feature>
<feature type="transmembrane region" description="Helical" evidence="2">
    <location>
        <begin position="260"/>
        <end position="282"/>
    </location>
</feature>
<dbReference type="Gene3D" id="1.10.10.1150">
    <property type="entry name" value="Coenzyme PQQ synthesis protein D (PqqD)"/>
    <property type="match status" value="1"/>
</dbReference>
<accession>A0A557QK69</accession>
<proteinExistence type="predicted"/>
<keyword evidence="2" id="KW-0812">Transmembrane</keyword>
<keyword evidence="1" id="KW-0813">Transport</keyword>
<gene>
    <name evidence="3" type="ORF">FHP91_15930</name>
</gene>
<dbReference type="SUPFAM" id="SSF111369">
    <property type="entry name" value="HlyD-like secretion proteins"/>
    <property type="match status" value="1"/>
</dbReference>
<feature type="transmembrane region" description="Helical" evidence="2">
    <location>
        <begin position="389"/>
        <end position="411"/>
    </location>
</feature>
<organism evidence="3 4">
    <name type="scientific">Denitromonas halophila</name>
    <dbReference type="NCBI Taxonomy" id="1629404"/>
    <lineage>
        <taxon>Bacteria</taxon>
        <taxon>Pseudomonadati</taxon>
        <taxon>Pseudomonadota</taxon>
        <taxon>Betaproteobacteria</taxon>
        <taxon>Rhodocyclales</taxon>
        <taxon>Zoogloeaceae</taxon>
        <taxon>Denitromonas</taxon>
    </lineage>
</organism>
<evidence type="ECO:0000256" key="1">
    <source>
        <dbReference type="ARBA" id="ARBA00022448"/>
    </source>
</evidence>
<dbReference type="Gene3D" id="2.40.50.100">
    <property type="match status" value="1"/>
</dbReference>
<feature type="transmembrane region" description="Helical" evidence="2">
    <location>
        <begin position="364"/>
        <end position="383"/>
    </location>
</feature>
<reference evidence="3 4" key="1">
    <citation type="submission" date="2019-07" db="EMBL/GenBank/DDBJ databases">
        <title>The pathways for chlorine oxyanion respiration interact through the shared metabolite chlorate.</title>
        <authorList>
            <person name="Barnum T.P."/>
            <person name="Cheng Y."/>
            <person name="Hill K.A."/>
            <person name="Lucas L.N."/>
            <person name="Carlson H.K."/>
            <person name="Coates J.D."/>
        </authorList>
    </citation>
    <scope>NUCLEOTIDE SEQUENCE [LARGE SCALE GENOMIC DNA]</scope>
    <source>
        <strain evidence="3 4">SFB-3</strain>
    </source>
</reference>
<dbReference type="PANTHER" id="PTHR30097:SF4">
    <property type="entry name" value="SLR6042 PROTEIN"/>
    <property type="match status" value="1"/>
</dbReference>
<comment type="caution">
    <text evidence="3">The sequence shown here is derived from an EMBL/GenBank/DDBJ whole genome shotgun (WGS) entry which is preliminary data.</text>
</comment>
<evidence type="ECO:0000313" key="4">
    <source>
        <dbReference type="Proteomes" id="UP000319502"/>
    </source>
</evidence>
<dbReference type="EMBL" id="VMNK01000015">
    <property type="protein sequence ID" value="TVO53277.1"/>
    <property type="molecule type" value="Genomic_DNA"/>
</dbReference>
<name>A0A557QK69_9RHOO</name>
<keyword evidence="2" id="KW-0472">Membrane</keyword>
<dbReference type="InterPro" id="IPR008792">
    <property type="entry name" value="PQQD"/>
</dbReference>
<dbReference type="InterPro" id="IPR051909">
    <property type="entry name" value="MFP_Cation_Efflux"/>
</dbReference>
<dbReference type="GO" id="GO:0060003">
    <property type="term" value="P:copper ion export"/>
    <property type="evidence" value="ECO:0007669"/>
    <property type="project" value="TreeGrafter"/>
</dbReference>
<dbReference type="Pfam" id="PF05402">
    <property type="entry name" value="PqqD"/>
    <property type="match status" value="1"/>
</dbReference>
<dbReference type="GO" id="GO:0030313">
    <property type="term" value="C:cell envelope"/>
    <property type="evidence" value="ECO:0007669"/>
    <property type="project" value="TreeGrafter"/>
</dbReference>
<dbReference type="AlphaFoldDB" id="A0A557QK69"/>
<evidence type="ECO:0000256" key="2">
    <source>
        <dbReference type="SAM" id="Phobius"/>
    </source>
</evidence>
<feature type="transmembrane region" description="Helical" evidence="2">
    <location>
        <begin position="432"/>
        <end position="449"/>
    </location>
</feature>